<reference evidence="9 10" key="1">
    <citation type="submission" date="2019-03" db="EMBL/GenBank/DDBJ databases">
        <title>Genomics of glacier-inhabiting Cryobacterium strains.</title>
        <authorList>
            <person name="Liu Q."/>
            <person name="Xin Y.-H."/>
        </authorList>
    </citation>
    <scope>NUCLEOTIDE SEQUENCE [LARGE SCALE GENOMIC DNA]</scope>
    <source>
        <strain evidence="9 10">Hh14</strain>
    </source>
</reference>
<gene>
    <name evidence="9" type="ORF">E3T55_14805</name>
</gene>
<dbReference type="InterPro" id="IPR014284">
    <property type="entry name" value="RNA_pol_sigma-70_dom"/>
</dbReference>
<keyword evidence="10" id="KW-1185">Reference proteome</keyword>
<sequence>MSLSDRSVPRPLDPPGSLPRSLDNAPDGILASRAADGDPRAFEVLVRRHGPLMRAYATRMMGGTSESDDIVQESFIVAWEQLPTLKDGNSVRAWLMRIASRKAIDRIRLRKNDEPLHDWDAEAPTSQSPAHRVEVASQRERLTQALAGLTPTQRQSWLLREVGGHSYEEIGEQLSIPPSTVRGLLARARRKLVEEMEGWR</sequence>
<keyword evidence="3 6" id="KW-0731">Sigma factor</keyword>
<keyword evidence="5 6" id="KW-0804">Transcription</keyword>
<name>A0A4V3IQP9_9MICO</name>
<evidence type="ECO:0000313" key="10">
    <source>
        <dbReference type="Proteomes" id="UP000297447"/>
    </source>
</evidence>
<dbReference type="GO" id="GO:0016987">
    <property type="term" value="F:sigma factor activity"/>
    <property type="evidence" value="ECO:0007669"/>
    <property type="project" value="UniProtKB-KW"/>
</dbReference>
<dbReference type="OrthoDB" id="7376212at2"/>
<dbReference type="Proteomes" id="UP000297447">
    <property type="component" value="Unassembled WGS sequence"/>
</dbReference>
<keyword evidence="2 6" id="KW-0805">Transcription regulation</keyword>
<dbReference type="InterPro" id="IPR039425">
    <property type="entry name" value="RNA_pol_sigma-70-like"/>
</dbReference>
<comment type="similarity">
    <text evidence="1 6">Belongs to the sigma-70 factor family. ECF subfamily.</text>
</comment>
<dbReference type="PROSITE" id="PS01063">
    <property type="entry name" value="SIGMA70_ECF"/>
    <property type="match status" value="1"/>
</dbReference>
<dbReference type="AlphaFoldDB" id="A0A4V3IQP9"/>
<evidence type="ECO:0000256" key="7">
    <source>
        <dbReference type="SAM" id="MobiDB-lite"/>
    </source>
</evidence>
<dbReference type="PANTHER" id="PTHR43133:SF8">
    <property type="entry name" value="RNA POLYMERASE SIGMA FACTOR HI_1459-RELATED"/>
    <property type="match status" value="1"/>
</dbReference>
<dbReference type="Pfam" id="PF08281">
    <property type="entry name" value="Sigma70_r4_2"/>
    <property type="match status" value="1"/>
</dbReference>
<dbReference type="Gene3D" id="1.10.10.10">
    <property type="entry name" value="Winged helix-like DNA-binding domain superfamily/Winged helix DNA-binding domain"/>
    <property type="match status" value="1"/>
</dbReference>
<dbReference type="InterPro" id="IPR036388">
    <property type="entry name" value="WH-like_DNA-bd_sf"/>
</dbReference>
<accession>A0A4V3IQP9</accession>
<dbReference type="InterPro" id="IPR007627">
    <property type="entry name" value="RNA_pol_sigma70_r2"/>
</dbReference>
<dbReference type="GO" id="GO:0003677">
    <property type="term" value="F:DNA binding"/>
    <property type="evidence" value="ECO:0007669"/>
    <property type="project" value="UniProtKB-KW"/>
</dbReference>
<proteinExistence type="inferred from homology"/>
<dbReference type="InterPro" id="IPR013325">
    <property type="entry name" value="RNA_pol_sigma_r2"/>
</dbReference>
<dbReference type="GO" id="GO:0006950">
    <property type="term" value="P:response to stress"/>
    <property type="evidence" value="ECO:0007669"/>
    <property type="project" value="UniProtKB-ARBA"/>
</dbReference>
<dbReference type="PANTHER" id="PTHR43133">
    <property type="entry name" value="RNA POLYMERASE ECF-TYPE SIGMA FACTO"/>
    <property type="match status" value="1"/>
</dbReference>
<feature type="domain" description="HTH luxR-type" evidence="8">
    <location>
        <begin position="164"/>
        <end position="191"/>
    </location>
</feature>
<keyword evidence="4 6" id="KW-0238">DNA-binding</keyword>
<protein>
    <recommendedName>
        <fullName evidence="6">RNA polymerase sigma factor</fullName>
    </recommendedName>
</protein>
<evidence type="ECO:0000256" key="4">
    <source>
        <dbReference type="ARBA" id="ARBA00023125"/>
    </source>
</evidence>
<dbReference type="InterPro" id="IPR013324">
    <property type="entry name" value="RNA_pol_sigma_r3/r4-like"/>
</dbReference>
<dbReference type="Gene3D" id="1.10.1740.10">
    <property type="match status" value="1"/>
</dbReference>
<feature type="region of interest" description="Disordered" evidence="7">
    <location>
        <begin position="1"/>
        <end position="33"/>
    </location>
</feature>
<dbReference type="SUPFAM" id="SSF88946">
    <property type="entry name" value="Sigma2 domain of RNA polymerase sigma factors"/>
    <property type="match status" value="1"/>
</dbReference>
<comment type="caution">
    <text evidence="9">The sequence shown here is derived from an EMBL/GenBank/DDBJ whole genome shotgun (WGS) entry which is preliminary data.</text>
</comment>
<dbReference type="CDD" id="cd06171">
    <property type="entry name" value="Sigma70_r4"/>
    <property type="match status" value="1"/>
</dbReference>
<evidence type="ECO:0000256" key="1">
    <source>
        <dbReference type="ARBA" id="ARBA00010641"/>
    </source>
</evidence>
<dbReference type="NCBIfam" id="TIGR02937">
    <property type="entry name" value="sigma70-ECF"/>
    <property type="match status" value="1"/>
</dbReference>
<dbReference type="InterPro" id="IPR013249">
    <property type="entry name" value="RNA_pol_sigma70_r4_t2"/>
</dbReference>
<evidence type="ECO:0000259" key="8">
    <source>
        <dbReference type="PROSITE" id="PS00622"/>
    </source>
</evidence>
<dbReference type="GO" id="GO:0006352">
    <property type="term" value="P:DNA-templated transcription initiation"/>
    <property type="evidence" value="ECO:0007669"/>
    <property type="project" value="InterPro"/>
</dbReference>
<evidence type="ECO:0000256" key="5">
    <source>
        <dbReference type="ARBA" id="ARBA00023163"/>
    </source>
</evidence>
<evidence type="ECO:0000256" key="2">
    <source>
        <dbReference type="ARBA" id="ARBA00023015"/>
    </source>
</evidence>
<dbReference type="InterPro" id="IPR000792">
    <property type="entry name" value="Tscrpt_reg_LuxR_C"/>
</dbReference>
<dbReference type="EMBL" id="SOHE01000060">
    <property type="protein sequence ID" value="TFD47896.1"/>
    <property type="molecule type" value="Genomic_DNA"/>
</dbReference>
<evidence type="ECO:0000313" key="9">
    <source>
        <dbReference type="EMBL" id="TFD47896.1"/>
    </source>
</evidence>
<evidence type="ECO:0000256" key="3">
    <source>
        <dbReference type="ARBA" id="ARBA00023082"/>
    </source>
</evidence>
<dbReference type="InterPro" id="IPR000838">
    <property type="entry name" value="RNA_pol_sigma70_ECF_CS"/>
</dbReference>
<dbReference type="SUPFAM" id="SSF88659">
    <property type="entry name" value="Sigma3 and sigma4 domains of RNA polymerase sigma factors"/>
    <property type="match status" value="1"/>
</dbReference>
<evidence type="ECO:0000256" key="6">
    <source>
        <dbReference type="RuleBase" id="RU000716"/>
    </source>
</evidence>
<dbReference type="PROSITE" id="PS00622">
    <property type="entry name" value="HTH_LUXR_1"/>
    <property type="match status" value="1"/>
</dbReference>
<organism evidence="9 10">
    <name type="scientific">Cryobacterium frigoriphilum</name>
    <dbReference type="NCBI Taxonomy" id="1259150"/>
    <lineage>
        <taxon>Bacteria</taxon>
        <taxon>Bacillati</taxon>
        <taxon>Actinomycetota</taxon>
        <taxon>Actinomycetes</taxon>
        <taxon>Micrococcales</taxon>
        <taxon>Microbacteriaceae</taxon>
        <taxon>Cryobacterium</taxon>
    </lineage>
</organism>
<dbReference type="Pfam" id="PF04542">
    <property type="entry name" value="Sigma70_r2"/>
    <property type="match status" value="1"/>
</dbReference>